<comment type="caution">
    <text evidence="3">The sequence shown here is derived from an EMBL/GenBank/DDBJ whole genome shotgun (WGS) entry which is preliminary data.</text>
</comment>
<dbReference type="STRING" id="272627.CCC_02124"/>
<dbReference type="SUPFAM" id="SSF55874">
    <property type="entry name" value="ATPase domain of HSP90 chaperone/DNA topoisomerase II/histidine kinase"/>
    <property type="match status" value="1"/>
</dbReference>
<gene>
    <name evidence="3" type="ORF">CCC_02124</name>
</gene>
<dbReference type="AlphaFoldDB" id="A0A0C2YG20"/>
<evidence type="ECO:0000259" key="2">
    <source>
        <dbReference type="Pfam" id="PF13581"/>
    </source>
</evidence>
<dbReference type="InterPro" id="IPR003594">
    <property type="entry name" value="HATPase_dom"/>
</dbReference>
<dbReference type="EMBL" id="JXSL01000027">
    <property type="protein sequence ID" value="KIL98674.1"/>
    <property type="molecule type" value="Genomic_DNA"/>
</dbReference>
<dbReference type="InterPro" id="IPR050267">
    <property type="entry name" value="Anti-sigma-factor_SerPK"/>
</dbReference>
<keyword evidence="1" id="KW-0808">Transferase</keyword>
<evidence type="ECO:0000256" key="1">
    <source>
        <dbReference type="ARBA" id="ARBA00022527"/>
    </source>
</evidence>
<organism evidence="3 4">
    <name type="scientific">Paramagnetospirillum magnetotacticum MS-1</name>
    <dbReference type="NCBI Taxonomy" id="272627"/>
    <lineage>
        <taxon>Bacteria</taxon>
        <taxon>Pseudomonadati</taxon>
        <taxon>Pseudomonadota</taxon>
        <taxon>Alphaproteobacteria</taxon>
        <taxon>Rhodospirillales</taxon>
        <taxon>Magnetospirillaceae</taxon>
        <taxon>Paramagnetospirillum</taxon>
    </lineage>
</organism>
<keyword evidence="4" id="KW-1185">Reference proteome</keyword>
<keyword evidence="1" id="KW-0418">Kinase</keyword>
<name>A0A0C2YG20_PARME</name>
<dbReference type="InterPro" id="IPR036890">
    <property type="entry name" value="HATPase_C_sf"/>
</dbReference>
<dbReference type="GO" id="GO:0004674">
    <property type="term" value="F:protein serine/threonine kinase activity"/>
    <property type="evidence" value="ECO:0007669"/>
    <property type="project" value="UniProtKB-KW"/>
</dbReference>
<sequence length="214" mass="23286">MLPLHADENGHCLVLFDGAGTADLGDILCPPAAWAIDLGAASPDQGLDRLPARLLVRAATTTMVAHDVVNVVVAALIERLPRARSIEMDLRIVLQEAVSNAVMHGNLCLDGRLRGSREGLSLFTQTMQRRLGDPRFGHRPVTIALDWNQAYLVVRVEDRGRGFRPPATSLPVEAKACSGRGIGQIRALCQRVIFTDRGRRITMRFGLPPSQPAT</sequence>
<protein>
    <recommendedName>
        <fullName evidence="2">Histidine kinase/HSP90-like ATPase domain-containing protein</fullName>
    </recommendedName>
</protein>
<accession>A0A0C2YG20</accession>
<evidence type="ECO:0000313" key="4">
    <source>
        <dbReference type="Proteomes" id="UP000031971"/>
    </source>
</evidence>
<dbReference type="Pfam" id="PF13581">
    <property type="entry name" value="HATPase_c_2"/>
    <property type="match status" value="1"/>
</dbReference>
<dbReference type="Gene3D" id="3.30.565.10">
    <property type="entry name" value="Histidine kinase-like ATPase, C-terminal domain"/>
    <property type="match status" value="1"/>
</dbReference>
<proteinExistence type="predicted"/>
<dbReference type="PANTHER" id="PTHR35526:SF3">
    <property type="entry name" value="ANTI-SIGMA-F FACTOR RSBW"/>
    <property type="match status" value="1"/>
</dbReference>
<feature type="domain" description="Histidine kinase/HSP90-like ATPase" evidence="2">
    <location>
        <begin position="72"/>
        <end position="205"/>
    </location>
</feature>
<dbReference type="Proteomes" id="UP000031971">
    <property type="component" value="Unassembled WGS sequence"/>
</dbReference>
<dbReference type="CDD" id="cd16936">
    <property type="entry name" value="HATPase_RsbW-like"/>
    <property type="match status" value="1"/>
</dbReference>
<dbReference type="PANTHER" id="PTHR35526">
    <property type="entry name" value="ANTI-SIGMA-F FACTOR RSBW-RELATED"/>
    <property type="match status" value="1"/>
</dbReference>
<reference evidence="3 4" key="1">
    <citation type="submission" date="2015-01" db="EMBL/GenBank/DDBJ databases">
        <title>Genome Sequence of Magnetospirillum magnetotacticum Strain MS-1.</title>
        <authorList>
            <person name="Marinov G.K."/>
            <person name="Smalley M.D."/>
            <person name="DeSalvo G."/>
        </authorList>
    </citation>
    <scope>NUCLEOTIDE SEQUENCE [LARGE SCALE GENOMIC DNA]</scope>
    <source>
        <strain evidence="3 4">MS-1</strain>
    </source>
</reference>
<evidence type="ECO:0000313" key="3">
    <source>
        <dbReference type="EMBL" id="KIL98674.1"/>
    </source>
</evidence>
<keyword evidence="1" id="KW-0723">Serine/threonine-protein kinase</keyword>